<dbReference type="OrthoDB" id="539213at2759"/>
<dbReference type="PROSITE" id="PS50297">
    <property type="entry name" value="ANK_REP_REGION"/>
    <property type="match status" value="1"/>
</dbReference>
<dbReference type="InterPro" id="IPR039195">
    <property type="entry name" value="ANKRD40"/>
</dbReference>
<dbReference type="SUPFAM" id="SSF48403">
    <property type="entry name" value="Ankyrin repeat"/>
    <property type="match status" value="1"/>
</dbReference>
<dbReference type="Proteomes" id="UP000716291">
    <property type="component" value="Unassembled WGS sequence"/>
</dbReference>
<evidence type="ECO:0000313" key="3">
    <source>
        <dbReference type="Proteomes" id="UP000716291"/>
    </source>
</evidence>
<comment type="caution">
    <text evidence="2">The sequence shown here is derived from an EMBL/GenBank/DDBJ whole genome shotgun (WGS) entry which is preliminary data.</text>
</comment>
<evidence type="ECO:0000256" key="1">
    <source>
        <dbReference type="PROSITE-ProRule" id="PRU00023"/>
    </source>
</evidence>
<gene>
    <name evidence="2" type="ORF">G6F64_001421</name>
</gene>
<organism evidence="2 3">
    <name type="scientific">Rhizopus oryzae</name>
    <name type="common">Mucormycosis agent</name>
    <name type="synonym">Rhizopus arrhizus var. delemar</name>
    <dbReference type="NCBI Taxonomy" id="64495"/>
    <lineage>
        <taxon>Eukaryota</taxon>
        <taxon>Fungi</taxon>
        <taxon>Fungi incertae sedis</taxon>
        <taxon>Mucoromycota</taxon>
        <taxon>Mucoromycotina</taxon>
        <taxon>Mucoromycetes</taxon>
        <taxon>Mucorales</taxon>
        <taxon>Mucorineae</taxon>
        <taxon>Rhizopodaceae</taxon>
        <taxon>Rhizopus</taxon>
    </lineage>
</organism>
<accession>A0A9P7BWN7</accession>
<evidence type="ECO:0008006" key="4">
    <source>
        <dbReference type="Google" id="ProtNLM"/>
    </source>
</evidence>
<dbReference type="Pfam" id="PF12796">
    <property type="entry name" value="Ank_2"/>
    <property type="match status" value="1"/>
</dbReference>
<proteinExistence type="predicted"/>
<evidence type="ECO:0000313" key="2">
    <source>
        <dbReference type="EMBL" id="KAG1314488.1"/>
    </source>
</evidence>
<dbReference type="InterPro" id="IPR002110">
    <property type="entry name" value="Ankyrin_rpt"/>
</dbReference>
<dbReference type="InterPro" id="IPR036770">
    <property type="entry name" value="Ankyrin_rpt-contain_sf"/>
</dbReference>
<dbReference type="EMBL" id="JAANQT010000107">
    <property type="protein sequence ID" value="KAG1314488.1"/>
    <property type="molecule type" value="Genomic_DNA"/>
</dbReference>
<reference evidence="2" key="1">
    <citation type="journal article" date="2020" name="Microb. Genom.">
        <title>Genetic diversity of clinical and environmental Mucorales isolates obtained from an investigation of mucormycosis cases among solid organ transplant recipients.</title>
        <authorList>
            <person name="Nguyen M.H."/>
            <person name="Kaul D."/>
            <person name="Muto C."/>
            <person name="Cheng S.J."/>
            <person name="Richter R.A."/>
            <person name="Bruno V.M."/>
            <person name="Liu G."/>
            <person name="Beyhan S."/>
            <person name="Sundermann A.J."/>
            <person name="Mounaud S."/>
            <person name="Pasculle A.W."/>
            <person name="Nierman W.C."/>
            <person name="Driscoll E."/>
            <person name="Cumbie R."/>
            <person name="Clancy C.J."/>
            <person name="Dupont C.L."/>
        </authorList>
    </citation>
    <scope>NUCLEOTIDE SEQUENCE</scope>
    <source>
        <strain evidence="2">GL11</strain>
    </source>
</reference>
<dbReference type="SMART" id="SM00248">
    <property type="entry name" value="ANK"/>
    <property type="match status" value="2"/>
</dbReference>
<dbReference type="PROSITE" id="PS50088">
    <property type="entry name" value="ANK_REPEAT"/>
    <property type="match status" value="1"/>
</dbReference>
<keyword evidence="3" id="KW-1185">Reference proteome</keyword>
<dbReference type="PANTHER" id="PTHR24192:SF3">
    <property type="entry name" value="ANKYRIN REPEAT DOMAIN 40"/>
    <property type="match status" value="1"/>
</dbReference>
<feature type="repeat" description="ANK" evidence="1">
    <location>
        <begin position="39"/>
        <end position="71"/>
    </location>
</feature>
<dbReference type="PANTHER" id="PTHR24192">
    <property type="entry name" value="ANKYRIN REPEAT DOMAIN 40"/>
    <property type="match status" value="1"/>
</dbReference>
<keyword evidence="1" id="KW-0040">ANK repeat</keyword>
<name>A0A9P7BWN7_RHIOR</name>
<sequence length="251" mass="28136">MFTDEREDTLREVAALGNIKAVLHFAHSGVNVNSQNKMNGWTALHWAAHRGHEHVITALLRSGADPLIKTHKGQTAFDLAIKHEACAALLTKAIDNPPEVAVGPEPELPILPTYMKNPDLEKTWLLPDEFSENKIENVLRKQKVQDALSNNNNIPVKTEQKKEEEKEEKEVLIYLSARKDDSLLGSIYSSNQSIESAIEQIKQEIDGLPDQFGVVRHNGKVSIPINPKQMSKKLFELFRSEEDVLVIVPLA</sequence>
<dbReference type="AlphaFoldDB" id="A0A9P7BWN7"/>
<dbReference type="Gene3D" id="1.25.40.20">
    <property type="entry name" value="Ankyrin repeat-containing domain"/>
    <property type="match status" value="1"/>
</dbReference>
<protein>
    <recommendedName>
        <fullName evidence="4">Ankyrin repeat domain-containing protein 40</fullName>
    </recommendedName>
</protein>